<dbReference type="InterPro" id="IPR011989">
    <property type="entry name" value="ARM-like"/>
</dbReference>
<dbReference type="PANTHER" id="PTHR19316:SF18">
    <property type="entry name" value="HSP70-BINDING PROTEIN 1"/>
    <property type="match status" value="1"/>
</dbReference>
<dbReference type="InterPro" id="IPR016024">
    <property type="entry name" value="ARM-type_fold"/>
</dbReference>
<dbReference type="GO" id="GO:0000774">
    <property type="term" value="F:adenyl-nucleotide exchange factor activity"/>
    <property type="evidence" value="ECO:0007669"/>
    <property type="project" value="TreeGrafter"/>
</dbReference>
<sequence length="327" mass="37338">MALVPTASDSKSVLSDQENRSQPRQPTNLQGLLRFSMDVCKSEEAPHEFLYNMDEEKKKFLEGALSSMTLNVVEVLQKQIKLLRGIERMKDDDLSGYLNALDIILDYVDNLDTANDFHKIGGFLILNPCLRCRDGKIRATTCELIGVLSQNNPYCQNVMIQNGFVTTLLGIIEKDLDVQVIVKAILALGGIIRENKEGISDFLQHEGLRTLHESLRVKNDNVIIKICFLLSSLCRSRAQLKGDMVKLGYVDQLLKLLVTERCSYHEHVLSLLVTLLENNKEAVKECEKFNYNVKDVLQRYMQGIRNKDCLDEEEYCRQILHMINAER</sequence>
<dbReference type="Gene3D" id="1.25.10.10">
    <property type="entry name" value="Leucine-rich Repeat Variant"/>
    <property type="match status" value="1"/>
</dbReference>
<gene>
    <name evidence="2" type="ORF">PHYEVI_LOCUS10592</name>
</gene>
<evidence type="ECO:0000256" key="1">
    <source>
        <dbReference type="SAM" id="MobiDB-lite"/>
    </source>
</evidence>
<name>A0A9N9XSH4_PHYSR</name>
<dbReference type="GO" id="GO:0005783">
    <property type="term" value="C:endoplasmic reticulum"/>
    <property type="evidence" value="ECO:0007669"/>
    <property type="project" value="TreeGrafter"/>
</dbReference>
<protein>
    <submittedName>
        <fullName evidence="2">Uncharacterized protein</fullName>
    </submittedName>
</protein>
<reference evidence="2" key="1">
    <citation type="submission" date="2022-01" db="EMBL/GenBank/DDBJ databases">
        <authorList>
            <person name="King R."/>
        </authorList>
    </citation>
    <scope>NUCLEOTIDE SEQUENCE</scope>
</reference>
<dbReference type="PANTHER" id="PTHR19316">
    <property type="entry name" value="PROTEIN FOLDING REGULATOR"/>
    <property type="match status" value="1"/>
</dbReference>
<dbReference type="InterPro" id="IPR050693">
    <property type="entry name" value="Hsp70_NEF-Inhibitors"/>
</dbReference>
<dbReference type="EMBL" id="OU900101">
    <property type="protein sequence ID" value="CAG9864335.1"/>
    <property type="molecule type" value="Genomic_DNA"/>
</dbReference>
<evidence type="ECO:0000313" key="2">
    <source>
        <dbReference type="EMBL" id="CAG9864335.1"/>
    </source>
</evidence>
<feature type="compositionally biased region" description="Polar residues" evidence="1">
    <location>
        <begin position="7"/>
        <end position="27"/>
    </location>
</feature>
<dbReference type="Proteomes" id="UP001153712">
    <property type="component" value="Chromosome 8"/>
</dbReference>
<accession>A0A9N9XSH4</accession>
<evidence type="ECO:0000313" key="3">
    <source>
        <dbReference type="Proteomes" id="UP001153712"/>
    </source>
</evidence>
<keyword evidence="3" id="KW-1185">Reference proteome</keyword>
<dbReference type="OrthoDB" id="10250458at2759"/>
<proteinExistence type="predicted"/>
<dbReference type="AlphaFoldDB" id="A0A9N9XSH4"/>
<dbReference type="SUPFAM" id="SSF48371">
    <property type="entry name" value="ARM repeat"/>
    <property type="match status" value="1"/>
</dbReference>
<organism evidence="2 3">
    <name type="scientific">Phyllotreta striolata</name>
    <name type="common">Striped flea beetle</name>
    <name type="synonym">Crioceris striolata</name>
    <dbReference type="NCBI Taxonomy" id="444603"/>
    <lineage>
        <taxon>Eukaryota</taxon>
        <taxon>Metazoa</taxon>
        <taxon>Ecdysozoa</taxon>
        <taxon>Arthropoda</taxon>
        <taxon>Hexapoda</taxon>
        <taxon>Insecta</taxon>
        <taxon>Pterygota</taxon>
        <taxon>Neoptera</taxon>
        <taxon>Endopterygota</taxon>
        <taxon>Coleoptera</taxon>
        <taxon>Polyphaga</taxon>
        <taxon>Cucujiformia</taxon>
        <taxon>Chrysomeloidea</taxon>
        <taxon>Chrysomelidae</taxon>
        <taxon>Galerucinae</taxon>
        <taxon>Alticini</taxon>
        <taxon>Phyllotreta</taxon>
    </lineage>
</organism>
<feature type="region of interest" description="Disordered" evidence="1">
    <location>
        <begin position="1"/>
        <end position="27"/>
    </location>
</feature>